<dbReference type="PANTHER" id="PTHR30602">
    <property type="entry name" value="AMINO-ACID ACETYLTRANSFERASE"/>
    <property type="match status" value="1"/>
</dbReference>
<sequence length="423" mass="46754">MLTLPMDFVSLFRNSAPYIHAYRGKTCVVWLRQQALSPERLKSTVSDLTLLHSLGLKLVLLIDTHHLSTPVSAQAVIDETLMHELIGQIGHFRYTLEALFSQGLVNSPMHGSKIRVVSGNFVMARPAGVHQGADLKHQGRVRRIDARGIAEHISREHLVLVPPLGYSVTGDVLYLPAEHLTVELARQLGADKVLIVGNNPLELTQGRKEIGLAALQNILSQTQPLTPGYTELNAASAVAAAGIARCHVIDGATDGALLSELFTRDGVGTLIALDQYDTFRSARIDDLQGILTLLRPLEEQQILVQREPEKLAAEIDHFIVNERDGMIVGCAAVYAFDNHQAELACVAVHSDYQKNGRGDALLKQIESRARELDIHQLFVLTTQTEHWFIERGFHSADVHALPANRQALYNNQRNSKVYIKTIV</sequence>
<dbReference type="InterPro" id="IPR010167">
    <property type="entry name" value="NH2A_AcTrfase"/>
</dbReference>
<protein>
    <recommendedName>
        <fullName evidence="8">Amino-acid acetyltransferase</fullName>
        <ecNumber evidence="8">2.3.1.1</ecNumber>
    </recommendedName>
    <alternativeName>
        <fullName evidence="8">N-acetylglutamate synthase</fullName>
        <shortName evidence="8">AGS</shortName>
        <shortName evidence="8">NAGS</shortName>
    </alternativeName>
</protein>
<dbReference type="InterPro" id="IPR000182">
    <property type="entry name" value="GNAT_dom"/>
</dbReference>
<dbReference type="OrthoDB" id="9802238at2"/>
<dbReference type="Pfam" id="PF00696">
    <property type="entry name" value="AA_kinase"/>
    <property type="match status" value="1"/>
</dbReference>
<dbReference type="PIRSF" id="PIRSF000423">
    <property type="entry name" value="ArgA"/>
    <property type="match status" value="1"/>
</dbReference>
<dbReference type="NCBIfam" id="NF003641">
    <property type="entry name" value="PRK05279.1"/>
    <property type="match status" value="1"/>
</dbReference>
<dbReference type="EMBL" id="AAOE01000048">
    <property type="protein sequence ID" value="EAR07308.1"/>
    <property type="molecule type" value="Genomic_DNA"/>
</dbReference>
<evidence type="ECO:0000256" key="3">
    <source>
        <dbReference type="ARBA" id="ARBA00022571"/>
    </source>
</evidence>
<dbReference type="Gene3D" id="3.40.630.30">
    <property type="match status" value="1"/>
</dbReference>
<dbReference type="PANTHER" id="PTHR30602:SF12">
    <property type="entry name" value="AMINO-ACID ACETYLTRANSFERASE NAGS1, CHLOROPLASTIC-RELATED"/>
    <property type="match status" value="1"/>
</dbReference>
<evidence type="ECO:0000313" key="10">
    <source>
        <dbReference type="EMBL" id="EAR07308.1"/>
    </source>
</evidence>
<keyword evidence="5 8" id="KW-0808">Transferase</keyword>
<dbReference type="EC" id="2.3.1.1" evidence="8"/>
<name>A4BKM9_9GAMM</name>
<keyword evidence="3 8" id="KW-0055">Arginine biosynthesis</keyword>
<evidence type="ECO:0000256" key="2">
    <source>
        <dbReference type="ARBA" id="ARBA00009145"/>
    </source>
</evidence>
<keyword evidence="11" id="KW-1185">Reference proteome</keyword>
<evidence type="ECO:0000256" key="8">
    <source>
        <dbReference type="HAMAP-Rule" id="MF_01105"/>
    </source>
</evidence>
<dbReference type="GO" id="GO:0005737">
    <property type="term" value="C:cytoplasm"/>
    <property type="evidence" value="ECO:0007669"/>
    <property type="project" value="UniProtKB-SubCell"/>
</dbReference>
<dbReference type="UniPathway" id="UPA00068">
    <property type="reaction ID" value="UER00106"/>
</dbReference>
<evidence type="ECO:0000256" key="6">
    <source>
        <dbReference type="ARBA" id="ARBA00023315"/>
    </source>
</evidence>
<dbReference type="InterPro" id="IPR033719">
    <property type="entry name" value="NAGS_kin"/>
</dbReference>
<comment type="catalytic activity">
    <reaction evidence="7 8">
        <text>L-glutamate + acetyl-CoA = N-acetyl-L-glutamate + CoA + H(+)</text>
        <dbReference type="Rhea" id="RHEA:24292"/>
        <dbReference type="ChEBI" id="CHEBI:15378"/>
        <dbReference type="ChEBI" id="CHEBI:29985"/>
        <dbReference type="ChEBI" id="CHEBI:44337"/>
        <dbReference type="ChEBI" id="CHEBI:57287"/>
        <dbReference type="ChEBI" id="CHEBI:57288"/>
        <dbReference type="EC" id="2.3.1.1"/>
    </reaction>
</comment>
<accession>A4BKM9</accession>
<dbReference type="RefSeq" id="WP_008042133.1">
    <property type="nucleotide sequence ID" value="NZ_CH724149.1"/>
</dbReference>
<dbReference type="CDD" id="cd04301">
    <property type="entry name" value="NAT_SF"/>
    <property type="match status" value="1"/>
</dbReference>
<keyword evidence="8" id="KW-0963">Cytoplasm</keyword>
<dbReference type="CDD" id="cd04237">
    <property type="entry name" value="AAK_NAGS-ABP"/>
    <property type="match status" value="1"/>
</dbReference>
<dbReference type="InterPro" id="IPR016181">
    <property type="entry name" value="Acyl_CoA_acyltransferase"/>
</dbReference>
<dbReference type="AlphaFoldDB" id="A4BKM9"/>
<dbReference type="GO" id="GO:0004042">
    <property type="term" value="F:L-glutamate N-acetyltransferase activity"/>
    <property type="evidence" value="ECO:0007669"/>
    <property type="project" value="UniProtKB-UniRule"/>
</dbReference>
<dbReference type="HOGENOM" id="CLU_024773_0_0_6"/>
<dbReference type="GO" id="GO:0006526">
    <property type="term" value="P:L-arginine biosynthetic process"/>
    <property type="evidence" value="ECO:0007669"/>
    <property type="project" value="UniProtKB-UniRule"/>
</dbReference>
<dbReference type="SUPFAM" id="SSF53633">
    <property type="entry name" value="Carbamate kinase-like"/>
    <property type="match status" value="1"/>
</dbReference>
<evidence type="ECO:0000256" key="4">
    <source>
        <dbReference type="ARBA" id="ARBA00022605"/>
    </source>
</evidence>
<keyword evidence="6 8" id="KW-0012">Acyltransferase</keyword>
<evidence type="ECO:0000256" key="7">
    <source>
        <dbReference type="ARBA" id="ARBA00048372"/>
    </source>
</evidence>
<evidence type="ECO:0000256" key="1">
    <source>
        <dbReference type="ARBA" id="ARBA00004925"/>
    </source>
</evidence>
<keyword evidence="4 8" id="KW-0028">Amino-acid biosynthesis</keyword>
<comment type="similarity">
    <text evidence="2 8">Belongs to the acetyltransferase family. ArgA subfamily.</text>
</comment>
<reference evidence="10 11" key="1">
    <citation type="submission" date="2006-02" db="EMBL/GenBank/DDBJ databases">
        <authorList>
            <person name="Pinhassi J."/>
            <person name="Pedros-Alio C."/>
            <person name="Ferriera S."/>
            <person name="Johnson J."/>
            <person name="Kravitz S."/>
            <person name="Halpern A."/>
            <person name="Remington K."/>
            <person name="Beeson K."/>
            <person name="Tran B."/>
            <person name="Rogers Y.-H."/>
            <person name="Friedman R."/>
            <person name="Venter J.C."/>
        </authorList>
    </citation>
    <scope>NUCLEOTIDE SEQUENCE [LARGE SCALE GENOMIC DNA]</scope>
    <source>
        <strain evidence="10 11">MED297</strain>
    </source>
</reference>
<dbReference type="HAMAP" id="MF_01105">
    <property type="entry name" value="N_acetyl_glu_synth"/>
    <property type="match status" value="1"/>
</dbReference>
<proteinExistence type="inferred from homology"/>
<comment type="caution">
    <text evidence="10">The sequence shown here is derived from an EMBL/GenBank/DDBJ whole genome shotgun (WGS) entry which is preliminary data.</text>
</comment>
<evidence type="ECO:0000259" key="9">
    <source>
        <dbReference type="PROSITE" id="PS51186"/>
    </source>
</evidence>
<evidence type="ECO:0000256" key="5">
    <source>
        <dbReference type="ARBA" id="ARBA00022679"/>
    </source>
</evidence>
<comment type="pathway">
    <text evidence="1 8">Amino-acid biosynthesis; L-arginine biosynthesis; N(2)-acetyl-L-ornithine from L-glutamate: step 1/4.</text>
</comment>
<dbReference type="SUPFAM" id="SSF55729">
    <property type="entry name" value="Acyl-CoA N-acyltransferases (Nat)"/>
    <property type="match status" value="1"/>
</dbReference>
<dbReference type="PROSITE" id="PS51186">
    <property type="entry name" value="GNAT"/>
    <property type="match status" value="1"/>
</dbReference>
<comment type="subcellular location">
    <subcellularLocation>
        <location evidence="8">Cytoplasm</location>
    </subcellularLocation>
</comment>
<comment type="miscellaneous">
    <text evidence="8">In bacteria which possess the bifunctional enzyme ornithine acetyltransferase/N-acetylglutamate synthase (ArgJ), ArgA fulfills an anaplerotic role.</text>
</comment>
<gene>
    <name evidence="8" type="primary">argA</name>
    <name evidence="10" type="ORF">MED297_12187</name>
</gene>
<dbReference type="Pfam" id="PF00583">
    <property type="entry name" value="Acetyltransf_1"/>
    <property type="match status" value="1"/>
</dbReference>
<dbReference type="Proteomes" id="UP000005953">
    <property type="component" value="Unassembled WGS sequence"/>
</dbReference>
<dbReference type="InterPro" id="IPR036393">
    <property type="entry name" value="AceGlu_kinase-like_sf"/>
</dbReference>
<evidence type="ECO:0000313" key="11">
    <source>
        <dbReference type="Proteomes" id="UP000005953"/>
    </source>
</evidence>
<organism evidence="10 11">
    <name type="scientific">Reinekea blandensis MED297</name>
    <dbReference type="NCBI Taxonomy" id="314283"/>
    <lineage>
        <taxon>Bacteria</taxon>
        <taxon>Pseudomonadati</taxon>
        <taxon>Pseudomonadota</taxon>
        <taxon>Gammaproteobacteria</taxon>
        <taxon>Oceanospirillales</taxon>
        <taxon>Saccharospirillaceae</taxon>
        <taxon>Reinekea</taxon>
    </lineage>
</organism>
<dbReference type="NCBIfam" id="TIGR01890">
    <property type="entry name" value="N-Ac-Glu-synth"/>
    <property type="match status" value="1"/>
</dbReference>
<dbReference type="STRING" id="314283.MED297_12187"/>
<dbReference type="InterPro" id="IPR001048">
    <property type="entry name" value="Asp/Glu/Uridylate_kinase"/>
</dbReference>
<dbReference type="Gene3D" id="3.40.1160.10">
    <property type="entry name" value="Acetylglutamate kinase-like"/>
    <property type="match status" value="1"/>
</dbReference>
<feature type="domain" description="N-acetyltransferase" evidence="9">
    <location>
        <begin position="277"/>
        <end position="415"/>
    </location>
</feature>